<dbReference type="AlphaFoldDB" id="A0A8J2XVB7"/>
<dbReference type="EMBL" id="BMCG01000004">
    <property type="protein sequence ID" value="GGC12672.1"/>
    <property type="molecule type" value="Genomic_DNA"/>
</dbReference>
<dbReference type="Proteomes" id="UP000620266">
    <property type="component" value="Unassembled WGS sequence"/>
</dbReference>
<evidence type="ECO:0000313" key="5">
    <source>
        <dbReference type="Proteomes" id="UP000620266"/>
    </source>
</evidence>
<dbReference type="InterPro" id="IPR032623">
    <property type="entry name" value="FecR_N"/>
</dbReference>
<dbReference type="RefSeq" id="WP_188396306.1">
    <property type="nucleotide sequence ID" value="NZ_BMCG01000004.1"/>
</dbReference>
<keyword evidence="1" id="KW-1133">Transmembrane helix</keyword>
<sequence length="336" mass="36543">MSASVAAGLPAGAPCAGGRVIREASADQAAQWLTLFMSGEASEQQRADWQRWRAEHPDNELAWQHIEAVRARFGGLHGAAASRSLSALDAPRAGRRKYLAVMIGAGLAGVAGVAGMSAPSLDRQLADLRTGIGERREWTLADGTRVLLNTGSAINVSFDARQRLLRLLEGEVRIVTGHDPAYADRPFLVQTAEGSLRALGTDFLVRQHVGRTELMVQQSAVEIVPARVPRASRVVQAGERTWFSPDRVAVPVGIPEDAVAWLSGRLVADEVRLADFLQELARYRRGVLRCAPAVADLRFSGVFPLDDTERILAMLPRVLPVRLHARTRFWITVDAA</sequence>
<keyword evidence="1" id="KW-0812">Transmembrane</keyword>
<feature type="transmembrane region" description="Helical" evidence="1">
    <location>
        <begin position="98"/>
        <end position="118"/>
    </location>
</feature>
<feature type="domain" description="FecR protein" evidence="2">
    <location>
        <begin position="127"/>
        <end position="222"/>
    </location>
</feature>
<dbReference type="Pfam" id="PF04773">
    <property type="entry name" value="FecR"/>
    <property type="match status" value="1"/>
</dbReference>
<evidence type="ECO:0000313" key="4">
    <source>
        <dbReference type="EMBL" id="GGC12672.1"/>
    </source>
</evidence>
<dbReference type="GO" id="GO:0016989">
    <property type="term" value="F:sigma factor antagonist activity"/>
    <property type="evidence" value="ECO:0007669"/>
    <property type="project" value="TreeGrafter"/>
</dbReference>
<dbReference type="InterPro" id="IPR006860">
    <property type="entry name" value="FecR"/>
</dbReference>
<name>A0A8J2XVB7_9BURK</name>
<proteinExistence type="predicted"/>
<protein>
    <submittedName>
        <fullName evidence="4">Sensor</fullName>
    </submittedName>
</protein>
<dbReference type="Gene3D" id="2.60.120.1440">
    <property type="match status" value="1"/>
</dbReference>
<comment type="caution">
    <text evidence="4">The sequence shown here is derived from an EMBL/GenBank/DDBJ whole genome shotgun (WGS) entry which is preliminary data.</text>
</comment>
<dbReference type="Pfam" id="PF16220">
    <property type="entry name" value="DUF4880"/>
    <property type="match status" value="1"/>
</dbReference>
<feature type="domain" description="FecR N-terminal" evidence="3">
    <location>
        <begin position="27"/>
        <end position="69"/>
    </location>
</feature>
<organism evidence="4 5">
    <name type="scientific">Oxalicibacterium flavum</name>
    <dbReference type="NCBI Taxonomy" id="179467"/>
    <lineage>
        <taxon>Bacteria</taxon>
        <taxon>Pseudomonadati</taxon>
        <taxon>Pseudomonadota</taxon>
        <taxon>Betaproteobacteria</taxon>
        <taxon>Burkholderiales</taxon>
        <taxon>Oxalobacteraceae</taxon>
        <taxon>Oxalicibacterium</taxon>
    </lineage>
</organism>
<evidence type="ECO:0000256" key="1">
    <source>
        <dbReference type="SAM" id="Phobius"/>
    </source>
</evidence>
<keyword evidence="1" id="KW-0472">Membrane</keyword>
<accession>A0A8J2XVB7</accession>
<dbReference type="InterPro" id="IPR012373">
    <property type="entry name" value="Ferrdict_sens_TM"/>
</dbReference>
<dbReference type="PIRSF" id="PIRSF018266">
    <property type="entry name" value="FecR"/>
    <property type="match status" value="1"/>
</dbReference>
<evidence type="ECO:0000259" key="2">
    <source>
        <dbReference type="Pfam" id="PF04773"/>
    </source>
</evidence>
<dbReference type="PANTHER" id="PTHR30273">
    <property type="entry name" value="PERIPLASMIC SIGNAL SENSOR AND SIGMA FACTOR ACTIVATOR FECR-RELATED"/>
    <property type="match status" value="1"/>
</dbReference>
<evidence type="ECO:0000259" key="3">
    <source>
        <dbReference type="Pfam" id="PF16220"/>
    </source>
</evidence>
<reference evidence="4" key="2">
    <citation type="submission" date="2020-09" db="EMBL/GenBank/DDBJ databases">
        <authorList>
            <person name="Sun Q."/>
            <person name="Sedlacek I."/>
        </authorList>
    </citation>
    <scope>NUCLEOTIDE SEQUENCE</scope>
    <source>
        <strain evidence="4">CCM 7086</strain>
    </source>
</reference>
<gene>
    <name evidence="4" type="primary">fecR</name>
    <name evidence="4" type="ORF">GCM10007205_21990</name>
</gene>
<keyword evidence="5" id="KW-1185">Reference proteome</keyword>
<dbReference type="PANTHER" id="PTHR30273:SF2">
    <property type="entry name" value="PROTEIN FECR"/>
    <property type="match status" value="1"/>
</dbReference>
<reference evidence="4" key="1">
    <citation type="journal article" date="2014" name="Int. J. Syst. Evol. Microbiol.">
        <title>Complete genome sequence of Corynebacterium casei LMG S-19264T (=DSM 44701T), isolated from a smear-ripened cheese.</title>
        <authorList>
            <consortium name="US DOE Joint Genome Institute (JGI-PGF)"/>
            <person name="Walter F."/>
            <person name="Albersmeier A."/>
            <person name="Kalinowski J."/>
            <person name="Ruckert C."/>
        </authorList>
    </citation>
    <scope>NUCLEOTIDE SEQUENCE</scope>
    <source>
        <strain evidence="4">CCM 7086</strain>
    </source>
</reference>